<accession>A0A2B4SR50</accession>
<proteinExistence type="predicted"/>
<feature type="compositionally biased region" description="Basic and acidic residues" evidence="2">
    <location>
        <begin position="169"/>
        <end position="179"/>
    </location>
</feature>
<keyword evidence="1" id="KW-0677">Repeat</keyword>
<feature type="region of interest" description="Disordered" evidence="2">
    <location>
        <begin position="111"/>
        <end position="208"/>
    </location>
</feature>
<protein>
    <submittedName>
        <fullName evidence="3">Radial spoke head 10-like B</fullName>
    </submittedName>
</protein>
<dbReference type="Pfam" id="PF02493">
    <property type="entry name" value="MORN"/>
    <property type="match status" value="2"/>
</dbReference>
<dbReference type="GO" id="GO:0035082">
    <property type="term" value="P:axoneme assembly"/>
    <property type="evidence" value="ECO:0007669"/>
    <property type="project" value="TreeGrafter"/>
</dbReference>
<name>A0A2B4SR50_STYPI</name>
<dbReference type="Proteomes" id="UP000225706">
    <property type="component" value="Unassembled WGS sequence"/>
</dbReference>
<evidence type="ECO:0000256" key="1">
    <source>
        <dbReference type="ARBA" id="ARBA00022737"/>
    </source>
</evidence>
<dbReference type="EMBL" id="LSMT01000042">
    <property type="protein sequence ID" value="PFX31012.1"/>
    <property type="molecule type" value="Genomic_DNA"/>
</dbReference>
<evidence type="ECO:0000256" key="2">
    <source>
        <dbReference type="SAM" id="MobiDB-lite"/>
    </source>
</evidence>
<dbReference type="OrthoDB" id="5982821at2759"/>
<gene>
    <name evidence="3" type="primary">rsph10b</name>
    <name evidence="3" type="ORF">AWC38_SpisGene4222</name>
</gene>
<dbReference type="GO" id="GO:0005634">
    <property type="term" value="C:nucleus"/>
    <property type="evidence" value="ECO:0007669"/>
    <property type="project" value="TreeGrafter"/>
</dbReference>
<sequence>MGGKLDKNKRDKIIEDDFVDVDKFSGGYDEFGERKGEGAYFFANGDIYDGDWKKGKKHGYGTYTYANGKSIKGWFYKDQFIGSEPNEKLKKKLKKKNKKCEEDAATLPPPASLVFSSTAGKTSKPLPTIRKSTSHEDVFTTERVEPDGFRRTKSERRAKSAFKRNYRLPSKEDEKMERKRSLRLRQSIRAKYGLPDPSRKNPFLGSSD</sequence>
<organism evidence="3 4">
    <name type="scientific">Stylophora pistillata</name>
    <name type="common">Smooth cauliflower coral</name>
    <dbReference type="NCBI Taxonomy" id="50429"/>
    <lineage>
        <taxon>Eukaryota</taxon>
        <taxon>Metazoa</taxon>
        <taxon>Cnidaria</taxon>
        <taxon>Anthozoa</taxon>
        <taxon>Hexacorallia</taxon>
        <taxon>Scleractinia</taxon>
        <taxon>Astrocoeniina</taxon>
        <taxon>Pocilloporidae</taxon>
        <taxon>Stylophora</taxon>
    </lineage>
</organism>
<dbReference type="InterPro" id="IPR003409">
    <property type="entry name" value="MORN"/>
</dbReference>
<dbReference type="AlphaFoldDB" id="A0A2B4SR50"/>
<dbReference type="PANTHER" id="PTHR43215">
    <property type="entry name" value="RADIAL SPOKE HEAD 1 HOMOLOG"/>
    <property type="match status" value="1"/>
</dbReference>
<dbReference type="Gene3D" id="2.20.110.10">
    <property type="entry name" value="Histone H3 K4-specific methyltransferase SET7/9 N-terminal domain"/>
    <property type="match status" value="1"/>
</dbReference>
<dbReference type="GO" id="GO:0031514">
    <property type="term" value="C:motile cilium"/>
    <property type="evidence" value="ECO:0007669"/>
    <property type="project" value="TreeGrafter"/>
</dbReference>
<evidence type="ECO:0000313" key="3">
    <source>
        <dbReference type="EMBL" id="PFX31012.1"/>
    </source>
</evidence>
<dbReference type="GO" id="GO:0007286">
    <property type="term" value="P:spermatid development"/>
    <property type="evidence" value="ECO:0007669"/>
    <property type="project" value="TreeGrafter"/>
</dbReference>
<dbReference type="PANTHER" id="PTHR43215:SF14">
    <property type="entry name" value="RADIAL SPOKE HEAD 1 HOMOLOG"/>
    <property type="match status" value="1"/>
</dbReference>
<dbReference type="SMART" id="SM00698">
    <property type="entry name" value="MORN"/>
    <property type="match status" value="1"/>
</dbReference>
<comment type="caution">
    <text evidence="3">The sequence shown here is derived from an EMBL/GenBank/DDBJ whole genome shotgun (WGS) entry which is preliminary data.</text>
</comment>
<keyword evidence="4" id="KW-1185">Reference proteome</keyword>
<dbReference type="SUPFAM" id="SSF82185">
    <property type="entry name" value="Histone H3 K4-specific methyltransferase SET7/9 N-terminal domain"/>
    <property type="match status" value="1"/>
</dbReference>
<evidence type="ECO:0000313" key="4">
    <source>
        <dbReference type="Proteomes" id="UP000225706"/>
    </source>
</evidence>
<reference evidence="4" key="1">
    <citation type="journal article" date="2017" name="bioRxiv">
        <title>Comparative analysis of the genomes of Stylophora pistillata and Acropora digitifera provides evidence for extensive differences between species of corals.</title>
        <authorList>
            <person name="Voolstra C.R."/>
            <person name="Li Y."/>
            <person name="Liew Y.J."/>
            <person name="Baumgarten S."/>
            <person name="Zoccola D."/>
            <person name="Flot J.-F."/>
            <person name="Tambutte S."/>
            <person name="Allemand D."/>
            <person name="Aranda M."/>
        </authorList>
    </citation>
    <scope>NUCLEOTIDE SEQUENCE [LARGE SCALE GENOMIC DNA]</scope>
</reference>
<feature type="compositionally biased region" description="Basic and acidic residues" evidence="2">
    <location>
        <begin position="133"/>
        <end position="158"/>
    </location>
</feature>